<gene>
    <name evidence="1" type="ORF">ABVT43_18855</name>
</gene>
<name>A0ABV2C0A8_9GAMM</name>
<organism evidence="1 2">
    <name type="scientific">Aliikangiella maris</name>
    <dbReference type="NCBI Taxonomy" id="3162458"/>
    <lineage>
        <taxon>Bacteria</taxon>
        <taxon>Pseudomonadati</taxon>
        <taxon>Pseudomonadota</taxon>
        <taxon>Gammaproteobacteria</taxon>
        <taxon>Oceanospirillales</taxon>
        <taxon>Pleioneaceae</taxon>
        <taxon>Aliikangiella</taxon>
    </lineage>
</organism>
<comment type="caution">
    <text evidence="1">The sequence shown here is derived from an EMBL/GenBank/DDBJ whole genome shotgun (WGS) entry which is preliminary data.</text>
</comment>
<proteinExistence type="predicted"/>
<dbReference type="EMBL" id="JBEVCJ010000039">
    <property type="protein sequence ID" value="MET1257212.1"/>
    <property type="molecule type" value="Genomic_DNA"/>
</dbReference>
<reference evidence="1 2" key="1">
    <citation type="submission" date="2024-06" db="EMBL/GenBank/DDBJ databases">
        <authorList>
            <person name="Li F."/>
        </authorList>
    </citation>
    <scope>NUCLEOTIDE SEQUENCE [LARGE SCALE GENOMIC DNA]</scope>
    <source>
        <strain evidence="1 2">GXAS 311</strain>
    </source>
</reference>
<sequence>MLFDPFYVRSRSRRRFLFAPYFFEANPLEFEINTECKTRDDIFIKQFLWRLTDEQNFPQHLWRIVEKIGHYHGLTIQSWYTEDDVINDLVHLIKIQTIIVYNCLIRDEYELEGFLGDYGWGDNQIEYLERYRAENGEYDPNYFWPLEEYYKLLDTNPTAAGIAKKFREKHTRRVEAERRLIVNKAKPKEKADYDASVEQSGNIIDNERTHRSELGRDVPNTSTTHQTLMQEGGSVSGLRFPKSEGLGSHASIDELLNTGSLPGEVGVTVTDRTVRFGDVYDLSQRSGVEFSLVTERVDGKLVKRLYSGDAFTSPVPRDSRILGHAHPNEGVMQQLPSRADMNILNDRYFEQLLTNPSAKPQPSRIFWGTGDYDNTLFYPGFGKSYNLIETPKGLKVIYE</sequence>
<dbReference type="RefSeq" id="WP_353897794.1">
    <property type="nucleotide sequence ID" value="NZ_JBEVCJ010000039.1"/>
</dbReference>
<accession>A0ABV2C0A8</accession>
<keyword evidence="2" id="KW-1185">Reference proteome</keyword>
<evidence type="ECO:0000313" key="2">
    <source>
        <dbReference type="Proteomes" id="UP001548189"/>
    </source>
</evidence>
<protein>
    <submittedName>
        <fullName evidence="1">Uncharacterized protein</fullName>
    </submittedName>
</protein>
<evidence type="ECO:0000313" key="1">
    <source>
        <dbReference type="EMBL" id="MET1257212.1"/>
    </source>
</evidence>
<dbReference type="Proteomes" id="UP001548189">
    <property type="component" value="Unassembled WGS sequence"/>
</dbReference>